<name>A0A061I0N5_CRIGR</name>
<dbReference type="Pfam" id="PF00038">
    <property type="entry name" value="Filament"/>
    <property type="match status" value="2"/>
</dbReference>
<feature type="region of interest" description="Disordered" evidence="5">
    <location>
        <begin position="1"/>
        <end position="41"/>
    </location>
</feature>
<evidence type="ECO:0000256" key="5">
    <source>
        <dbReference type="SAM" id="MobiDB-lite"/>
    </source>
</evidence>
<dbReference type="GO" id="GO:0005882">
    <property type="term" value="C:intermediate filament"/>
    <property type="evidence" value="ECO:0007669"/>
    <property type="project" value="UniProtKB-KW"/>
</dbReference>
<feature type="coiled-coil region" evidence="4">
    <location>
        <begin position="168"/>
        <end position="202"/>
    </location>
</feature>
<dbReference type="GO" id="GO:0030855">
    <property type="term" value="P:epithelial cell differentiation"/>
    <property type="evidence" value="ECO:0007669"/>
    <property type="project" value="TreeGrafter"/>
</dbReference>
<keyword evidence="1 3" id="KW-0403">Intermediate filament</keyword>
<dbReference type="SMART" id="SM01391">
    <property type="entry name" value="Filament"/>
    <property type="match status" value="2"/>
</dbReference>
<evidence type="ECO:0000256" key="1">
    <source>
        <dbReference type="ARBA" id="ARBA00022754"/>
    </source>
</evidence>
<feature type="compositionally biased region" description="Low complexity" evidence="5">
    <location>
        <begin position="55"/>
        <end position="66"/>
    </location>
</feature>
<evidence type="ECO:0000256" key="3">
    <source>
        <dbReference type="RuleBase" id="RU000685"/>
    </source>
</evidence>
<dbReference type="EMBL" id="KE682065">
    <property type="protein sequence ID" value="ERE68029.1"/>
    <property type="molecule type" value="Genomic_DNA"/>
</dbReference>
<dbReference type="FunFam" id="1.20.5.170:FF:000002">
    <property type="entry name" value="Type I keratin KA11"/>
    <property type="match status" value="2"/>
</dbReference>
<dbReference type="GO" id="GO:0045109">
    <property type="term" value="P:intermediate filament organization"/>
    <property type="evidence" value="ECO:0007669"/>
    <property type="project" value="TreeGrafter"/>
</dbReference>
<gene>
    <name evidence="7" type="ORF">H671_7g18230</name>
</gene>
<dbReference type="PANTHER" id="PTHR23239:SF44">
    <property type="entry name" value="KERATIN, TYPE I CYTOSKELETAL 23"/>
    <property type="match status" value="1"/>
</dbReference>
<reference evidence="8" key="1">
    <citation type="journal article" date="2013" name="Nat. Biotechnol.">
        <title>Chinese hamster genome sequenced from sorted chromosomes.</title>
        <authorList>
            <person name="Brinkrolf K."/>
            <person name="Rupp O."/>
            <person name="Laux H."/>
            <person name="Kollin F."/>
            <person name="Ernst W."/>
            <person name="Linke B."/>
            <person name="Kofler R."/>
            <person name="Romand S."/>
            <person name="Hesse F."/>
            <person name="Budach W.E."/>
            <person name="Galosy S."/>
            <person name="Muller D."/>
            <person name="Noll T."/>
            <person name="Wienberg J."/>
            <person name="Jostock T."/>
            <person name="Leonard M."/>
            <person name="Grillari J."/>
            <person name="Tauch A."/>
            <person name="Goesmann A."/>
            <person name="Helk B."/>
            <person name="Mott J.E."/>
            <person name="Puhler A."/>
            <person name="Borth N."/>
        </authorList>
    </citation>
    <scope>NUCLEOTIDE SEQUENCE [LARGE SCALE GENOMIC DNA]</scope>
    <source>
        <strain evidence="8">17A/GY</strain>
    </source>
</reference>
<dbReference type="Gene3D" id="1.20.5.1160">
    <property type="entry name" value="Vasodilator-stimulated phosphoprotein"/>
    <property type="match status" value="2"/>
</dbReference>
<organism evidence="7 8">
    <name type="scientific">Cricetulus griseus</name>
    <name type="common">Chinese hamster</name>
    <name type="synonym">Cricetulus barabensis griseus</name>
    <dbReference type="NCBI Taxonomy" id="10029"/>
    <lineage>
        <taxon>Eukaryota</taxon>
        <taxon>Metazoa</taxon>
        <taxon>Chordata</taxon>
        <taxon>Craniata</taxon>
        <taxon>Vertebrata</taxon>
        <taxon>Euteleostomi</taxon>
        <taxon>Mammalia</taxon>
        <taxon>Eutheria</taxon>
        <taxon>Euarchontoglires</taxon>
        <taxon>Glires</taxon>
        <taxon>Rodentia</taxon>
        <taxon>Myomorpha</taxon>
        <taxon>Muroidea</taxon>
        <taxon>Cricetidae</taxon>
        <taxon>Cricetinae</taxon>
        <taxon>Cricetulus</taxon>
    </lineage>
</organism>
<feature type="coiled-coil region" evidence="4">
    <location>
        <begin position="326"/>
        <end position="357"/>
    </location>
</feature>
<proteinExistence type="inferred from homology"/>
<evidence type="ECO:0000256" key="2">
    <source>
        <dbReference type="ARBA" id="ARBA00023054"/>
    </source>
</evidence>
<feature type="region of interest" description="Disordered" evidence="5">
    <location>
        <begin position="54"/>
        <end position="73"/>
    </location>
</feature>
<feature type="compositionally biased region" description="Polar residues" evidence="5">
    <location>
        <begin position="1"/>
        <end position="15"/>
    </location>
</feature>
<feature type="coiled-coil region" evidence="4">
    <location>
        <begin position="76"/>
        <end position="139"/>
    </location>
</feature>
<dbReference type="Proteomes" id="UP000030759">
    <property type="component" value="Unassembled WGS sequence"/>
</dbReference>
<feature type="coiled-coil region" evidence="4">
    <location>
        <begin position="466"/>
        <end position="504"/>
    </location>
</feature>
<evidence type="ECO:0000256" key="4">
    <source>
        <dbReference type="SAM" id="Coils"/>
    </source>
</evidence>
<dbReference type="Gene3D" id="1.20.5.500">
    <property type="entry name" value="Single helix bin"/>
    <property type="match status" value="2"/>
</dbReference>
<protein>
    <submittedName>
        <fullName evidence="7">Keratin, type I cytoskeletal 20-like protein</fullName>
    </submittedName>
</protein>
<dbReference type="InterPro" id="IPR039008">
    <property type="entry name" value="IF_rod_dom"/>
</dbReference>
<dbReference type="PROSITE" id="PS00226">
    <property type="entry name" value="IF_ROD_1"/>
    <property type="match status" value="2"/>
</dbReference>
<keyword evidence="2 4" id="KW-0175">Coiled coil</keyword>
<evidence type="ECO:0000313" key="7">
    <source>
        <dbReference type="EMBL" id="ERE68029.1"/>
    </source>
</evidence>
<dbReference type="InterPro" id="IPR002957">
    <property type="entry name" value="Keratin_I"/>
</dbReference>
<dbReference type="SUPFAM" id="SSF64593">
    <property type="entry name" value="Intermediate filament protein, coiled coil region"/>
    <property type="match status" value="3"/>
</dbReference>
<accession>A0A061I0N5</accession>
<evidence type="ECO:0000313" key="8">
    <source>
        <dbReference type="Proteomes" id="UP000030759"/>
    </source>
</evidence>
<dbReference type="PROSITE" id="PS51842">
    <property type="entry name" value="IF_ROD_2"/>
    <property type="match status" value="1"/>
</dbReference>
<feature type="domain" description="IF rod" evidence="6">
    <location>
        <begin position="72"/>
        <end position="667"/>
    </location>
</feature>
<dbReference type="GO" id="GO:0005198">
    <property type="term" value="F:structural molecule activity"/>
    <property type="evidence" value="ECO:0007669"/>
    <property type="project" value="InterPro"/>
</dbReference>
<evidence type="ECO:0000259" key="6">
    <source>
        <dbReference type="PROSITE" id="PS51842"/>
    </source>
</evidence>
<feature type="coiled-coil region" evidence="4">
    <location>
        <begin position="537"/>
        <end position="638"/>
    </location>
</feature>
<dbReference type="Gene3D" id="1.20.5.170">
    <property type="match status" value="2"/>
</dbReference>
<dbReference type="PANTHER" id="PTHR23239">
    <property type="entry name" value="INTERMEDIATE FILAMENT"/>
    <property type="match status" value="1"/>
</dbReference>
<dbReference type="InterPro" id="IPR018039">
    <property type="entry name" value="IF_conserved"/>
</dbReference>
<sequence>MNSSHSFSQTYSASVHSLGDSRGPPGNFHRTPSVHGGAGGVRISLSFTTPGCLPPGGSWRSGRGSPLLGGNGKATMQNLNDRLATYLEKVRALEEANSKLESRILQWHQEREPGNKKDYSQYEENISRLQEQIVDSKMTNAQIVVLIDNARMAVDDFNLKYENEHSFKQDLEVEVESLRKTLDDLTIVTTDLEQEVEGMRKELILMKKRHEQEMEENHMPSDFKVSVKVDTTPGEDLIKVLEDMRQEYELIIKKKHQELDTWYREQSAAMSQELASPAPVQGNHSDIHELRRTFQALEIDLQAQHSRKSALENMLTETQTRYSCRLQDMQQIISHYEEELMQLRQDLERQNNEHKVLLGIKTHLEKEIATYRQLLEGNIEGTMDESESRMKGSATSTIKAITQESVNGRIVLSQVNEIQKHVLIFMLSYLGYKDAMEMGKWKRSFETERGMRITVETDLQGLSKVYDDLTLLKTDLEVQIEELSKDLALLKKEHQEEVDVLRRQLGNNVNVEVDAAPGLNLGEIMNEMRQKYEILAQKNLQEAKEQFERQSEALQQQVTVNTEELKGAEIQVTELRRTYQNLEIELQSHLSMKESLERTLEETKARYASQLAAIQGMLSSLEAQLMQIRSDTERQNQEHNILLDIKTRLEQEIATYRRLLEGEDIGTTEYQLCTLESRDIKKTRKIKTVVEEVVDGKVVSSEIKEVEESV</sequence>
<comment type="similarity">
    <text evidence="3">Belongs to the intermediate filament family.</text>
</comment>
<dbReference type="PRINTS" id="PR01248">
    <property type="entry name" value="TYPE1KERATIN"/>
</dbReference>
<dbReference type="AlphaFoldDB" id="A0A061I0N5"/>